<dbReference type="SUPFAM" id="SSF46955">
    <property type="entry name" value="Putative DNA-binding domain"/>
    <property type="match status" value="1"/>
</dbReference>
<organism evidence="2 3">
    <name type="scientific">Enteractinococcus fodinae</name>
    <dbReference type="NCBI Taxonomy" id="684663"/>
    <lineage>
        <taxon>Bacteria</taxon>
        <taxon>Bacillati</taxon>
        <taxon>Actinomycetota</taxon>
        <taxon>Actinomycetes</taxon>
        <taxon>Micrococcales</taxon>
        <taxon>Micrococcaceae</taxon>
    </lineage>
</organism>
<evidence type="ECO:0000313" key="2">
    <source>
        <dbReference type="EMBL" id="MDR7348188.1"/>
    </source>
</evidence>
<evidence type="ECO:0000259" key="1">
    <source>
        <dbReference type="Pfam" id="PF12728"/>
    </source>
</evidence>
<dbReference type="InterPro" id="IPR041657">
    <property type="entry name" value="HTH_17"/>
</dbReference>
<dbReference type="Pfam" id="PF12728">
    <property type="entry name" value="HTH_17"/>
    <property type="match status" value="1"/>
</dbReference>
<dbReference type="InterPro" id="IPR009061">
    <property type="entry name" value="DNA-bd_dom_put_sf"/>
</dbReference>
<reference evidence="2 3" key="1">
    <citation type="submission" date="2023-07" db="EMBL/GenBank/DDBJ databases">
        <title>Sequencing the genomes of 1000 actinobacteria strains.</title>
        <authorList>
            <person name="Klenk H.-P."/>
        </authorList>
    </citation>
    <scope>NUCLEOTIDE SEQUENCE [LARGE SCALE GENOMIC DNA]</scope>
    <source>
        <strain evidence="2 3">DSM 22966</strain>
    </source>
</reference>
<keyword evidence="3" id="KW-1185">Reference proteome</keyword>
<dbReference type="Proteomes" id="UP001183794">
    <property type="component" value="Unassembled WGS sequence"/>
</dbReference>
<accession>A0ABU2B3K6</accession>
<dbReference type="RefSeq" id="WP_310175144.1">
    <property type="nucleotide sequence ID" value="NZ_BAABHE010000002.1"/>
</dbReference>
<dbReference type="NCBIfam" id="TIGR01764">
    <property type="entry name" value="excise"/>
    <property type="match status" value="1"/>
</dbReference>
<sequence length="65" mass="7454">MIEPWMSADDIAEHLGVTKHTIYGWINDRSMPAHKIGRLWKFKASEVDEWVRTGGAAVVEEDDEK</sequence>
<feature type="domain" description="Helix-turn-helix" evidence="1">
    <location>
        <begin position="5"/>
        <end position="53"/>
    </location>
</feature>
<gene>
    <name evidence="2" type="ORF">J2S62_002445</name>
</gene>
<dbReference type="InterPro" id="IPR010093">
    <property type="entry name" value="SinI_DNA-bd"/>
</dbReference>
<dbReference type="EMBL" id="JAVDYJ010000001">
    <property type="protein sequence ID" value="MDR7348188.1"/>
    <property type="molecule type" value="Genomic_DNA"/>
</dbReference>
<dbReference type="InterPro" id="IPR036388">
    <property type="entry name" value="WH-like_DNA-bd_sf"/>
</dbReference>
<evidence type="ECO:0000313" key="3">
    <source>
        <dbReference type="Proteomes" id="UP001183794"/>
    </source>
</evidence>
<dbReference type="Gene3D" id="1.10.10.10">
    <property type="entry name" value="Winged helix-like DNA-binding domain superfamily/Winged helix DNA-binding domain"/>
    <property type="match status" value="1"/>
</dbReference>
<comment type="caution">
    <text evidence="2">The sequence shown here is derived from an EMBL/GenBank/DDBJ whole genome shotgun (WGS) entry which is preliminary data.</text>
</comment>
<proteinExistence type="predicted"/>
<name>A0ABU2B3K6_9MICC</name>
<protein>
    <submittedName>
        <fullName evidence="2">Excisionase family DNA binding protein</fullName>
    </submittedName>
</protein>